<comment type="catalytic activity">
    <reaction evidence="1 10">
        <text>Hydrolysis of terminal non-reducing beta-D-galactose residues in beta-D-galactosides.</text>
        <dbReference type="EC" id="3.2.1.23"/>
    </reaction>
</comment>
<dbReference type="InterPro" id="IPR017853">
    <property type="entry name" value="GH"/>
</dbReference>
<dbReference type="InterPro" id="IPR050347">
    <property type="entry name" value="Bact_Beta-galactosidase"/>
</dbReference>
<evidence type="ECO:0000256" key="10">
    <source>
        <dbReference type="RuleBase" id="RU361154"/>
    </source>
</evidence>
<dbReference type="SUPFAM" id="SSF49303">
    <property type="entry name" value="beta-Galactosidase/glucuronidase domain"/>
    <property type="match status" value="2"/>
</dbReference>
<dbReference type="EMBL" id="JANDHW010000013">
    <property type="protein sequence ID" value="MCP9612736.1"/>
    <property type="molecule type" value="Genomic_DNA"/>
</dbReference>
<proteinExistence type="inferred from homology"/>
<dbReference type="Pfam" id="PF02929">
    <property type="entry name" value="Bgal_small_N"/>
    <property type="match status" value="1"/>
</dbReference>
<dbReference type="PROSITE" id="PS00608">
    <property type="entry name" value="GLYCOSYL_HYDROL_F2_2"/>
    <property type="match status" value="1"/>
</dbReference>
<comment type="subunit">
    <text evidence="4">Monomer.</text>
</comment>
<dbReference type="InterPro" id="IPR011013">
    <property type="entry name" value="Gal_mutarotase_sf_dom"/>
</dbReference>
<dbReference type="Gene3D" id="2.60.40.10">
    <property type="entry name" value="Immunoglobulins"/>
    <property type="match status" value="2"/>
</dbReference>
<evidence type="ECO:0000256" key="9">
    <source>
        <dbReference type="ARBA" id="ARBA00032230"/>
    </source>
</evidence>
<keyword evidence="14" id="KW-1185">Reference proteome</keyword>
<dbReference type="InterPro" id="IPR013783">
    <property type="entry name" value="Ig-like_fold"/>
</dbReference>
<evidence type="ECO:0000313" key="14">
    <source>
        <dbReference type="Proteomes" id="UP001205603"/>
    </source>
</evidence>
<evidence type="ECO:0000256" key="1">
    <source>
        <dbReference type="ARBA" id="ARBA00001412"/>
    </source>
</evidence>
<evidence type="ECO:0000259" key="12">
    <source>
        <dbReference type="PROSITE" id="PS50022"/>
    </source>
</evidence>
<dbReference type="PANTHER" id="PTHR46323">
    <property type="entry name" value="BETA-GALACTOSIDASE"/>
    <property type="match status" value="1"/>
</dbReference>
<evidence type="ECO:0000256" key="4">
    <source>
        <dbReference type="ARBA" id="ARBA00011245"/>
    </source>
</evidence>
<dbReference type="SUPFAM" id="SSF49785">
    <property type="entry name" value="Galactose-binding domain-like"/>
    <property type="match status" value="2"/>
</dbReference>
<dbReference type="InterPro" id="IPR036156">
    <property type="entry name" value="Beta-gal/glucu_dom_sf"/>
</dbReference>
<dbReference type="InterPro" id="IPR006103">
    <property type="entry name" value="Glyco_hydro_2_cat"/>
</dbReference>
<evidence type="ECO:0000313" key="13">
    <source>
        <dbReference type="EMBL" id="MCP9612736.1"/>
    </source>
</evidence>
<sequence>MKTTLQRYRKWLLICLLCTPTHSFGQEIWNGTEWNDVSVTQIGKEESCTVGIPFSSEDDLQTKSIEESPYFISLNGVWKFHWAKDPAAKVTDFYRMDFNDADWDNIDVPSVWQVYGVRNNKNWDKPLYVNTSYPFTYNSETYKIQESPRSDFTYNNNMKNPIGSYRREFTIPEEWDGREIYVRFNGAGPGYYLWVNEHQVGYSEDSYLPSEFKITDYVKKDETNVIAVQVYRFSSGSFLECQDFWRLSGISRDVFLWSAPKTQIRDYFFQADLDELYTDATVTLDVKLEGPALSSATLSAKIMQGTTIIAQEELESPSIGVNTLKMNVSAPDKWSAETPNLYDLVITLKDGENVLDIRGNKVGFRKIEVGNKGELLINGKRMVFHGVNRHDHSEENGRTVSKEEMENDIKMMKRLNINAVRTSHYPNNPYFYDLCDKYGLYVLAEANIECHGNMGLSDVLIFRKPMVERNQNHVKRFRNHPSIFMWSYGNESGGGNNFQYVEQAIKALDKTRLTHYQGNSQWSDVTSSMYSSVDWIKSVGESRLNESKPRPHIHCENSHAMGNAMGNVRDYFDLYEKYPSLTGEFIWDWKDQGLKMPVPNSKDEFYWAYGGDFGDNPNDGTFCTNGVIFADYTLSAKSYNTKKIYQPIDFAIKEDGKTFVLKSKLAFKSTEDLDIYYSIYEDGKKLKTEKLDIIIPAGETKEITIENALPSDAKPEAEYFIRFNAYQKNQTWWADANYEVAGEQIRLKGAVKPIYQVQENNQLTVEENSITIKVHGPNFTAVFSKLNGSLNSYTFNEQQIINKPLALNLFRLPTENDKEQTWRWDDIGLRNLSVKNISCSFEETDNAVDLNFVNTYSGKSPNTFKTQVLFKVMSDGTIFVSSVIDPTVKNSILPRIGFRLEMPKEFENLTWFGRGPWESYNDRKEACFEGVYNSTVTEQWEKYVLPQETGNKEDVRWMSLTDNSGSGLLFIASGNMSASATHFRPEDIYINRNNRSKHPYEAKKKFCENTVIYLNAEMRALGNASCGPDVLEKYELKSKKTNFNFIILPVSGNPDNDKLSEMARIALPICAPVTIERDKQGKIKLTTTTPDARIYFSKDEEEFQLYEAPFELLAGGNIRAYCEADAYSKSITTSEDFYLLVDKSDWKVISYSSQENGNDATKAIDDDADTFWHTRWSGTAPKPPHEIVVDMKDTYRIEKFIYQGRGDDNDHGRIKEYEIYFSNDPKAWGSSAAKGEFENNTAIQYVPITSKPTARYFKLIVKSEAYDREWAAAAELGIEASEIVDPITTKLQEIKKDEKYYIKHVMSGLYLQRLPDKTAKYEGDFCINPLDKTDDRFIFDFTPINGFTSYYNVRVNNYFINQNDNWRCVSGALKDKNGQIQIEMLENNTCKLRGVWQTWNYINLDRTTSGSYIYADKSSGAIWKIEEIEDPSDIQVNEISGISVYPTLSKGTVNVKSPVECIINVQDISGQILAIYKSTGNTTLELNYPAGIYFITVNTGTKNVYKIILQH</sequence>
<keyword evidence="8 10" id="KW-0326">Glycosidase</keyword>
<evidence type="ECO:0000256" key="7">
    <source>
        <dbReference type="ARBA" id="ARBA00022837"/>
    </source>
</evidence>
<feature type="domain" description="F5/8 type C" evidence="12">
    <location>
        <begin position="1126"/>
        <end position="1283"/>
    </location>
</feature>
<dbReference type="Pfam" id="PF00754">
    <property type="entry name" value="F5_F8_type_C"/>
    <property type="match status" value="1"/>
</dbReference>
<dbReference type="RefSeq" id="WP_255028086.1">
    <property type="nucleotide sequence ID" value="NZ_JANDHW010000013.1"/>
</dbReference>
<dbReference type="Gene3D" id="3.20.20.80">
    <property type="entry name" value="Glycosidases"/>
    <property type="match status" value="1"/>
</dbReference>
<dbReference type="InterPro" id="IPR006104">
    <property type="entry name" value="Glyco_hydro_2_N"/>
</dbReference>
<reference evidence="13 14" key="1">
    <citation type="submission" date="2022-07" db="EMBL/GenBank/DDBJ databases">
        <title>Fecal culturing of patients with breast cancer.</title>
        <authorList>
            <person name="Teng N.M.Y."/>
            <person name="Kiu R."/>
            <person name="Evans R."/>
            <person name="Baker D.J."/>
            <person name="Zenner C."/>
            <person name="Robinson S.D."/>
            <person name="Hall L.J."/>
        </authorList>
    </citation>
    <scope>NUCLEOTIDE SEQUENCE [LARGE SCALE GENOMIC DNA]</scope>
    <source>
        <strain evidence="13 14">LH1063</strain>
    </source>
</reference>
<dbReference type="Proteomes" id="UP001205603">
    <property type="component" value="Unassembled WGS sequence"/>
</dbReference>
<keyword evidence="6 10" id="KW-0378">Hydrolase</keyword>
<evidence type="ECO:0000256" key="6">
    <source>
        <dbReference type="ARBA" id="ARBA00022801"/>
    </source>
</evidence>
<dbReference type="Gene3D" id="2.60.120.260">
    <property type="entry name" value="Galactose-binding domain-like"/>
    <property type="match status" value="2"/>
</dbReference>
<dbReference type="SMART" id="SM01038">
    <property type="entry name" value="Bgal_small_N"/>
    <property type="match status" value="1"/>
</dbReference>
<protein>
    <recommendedName>
        <fullName evidence="5 10">Beta-galactosidase</fullName>
        <ecNumber evidence="5 10">3.2.1.23</ecNumber>
    </recommendedName>
    <alternativeName>
        <fullName evidence="9 10">Lactase</fullName>
    </alternativeName>
</protein>
<dbReference type="InterPro" id="IPR032312">
    <property type="entry name" value="LacZ_4"/>
</dbReference>
<dbReference type="InterPro" id="IPR023232">
    <property type="entry name" value="Glyco_hydro_2_AS"/>
</dbReference>
<dbReference type="Pfam" id="PF02836">
    <property type="entry name" value="Glyco_hydro_2_C"/>
    <property type="match status" value="1"/>
</dbReference>
<dbReference type="InterPro" id="IPR014718">
    <property type="entry name" value="GH-type_carb-bd"/>
</dbReference>
<gene>
    <name evidence="13" type="ORF">NMU02_11600</name>
</gene>
<dbReference type="PROSITE" id="PS00719">
    <property type="entry name" value="GLYCOSYL_HYDROL_F2_1"/>
    <property type="match status" value="1"/>
</dbReference>
<name>A0ABT1MJX4_9BACT</name>
<dbReference type="SUPFAM" id="SSF51445">
    <property type="entry name" value="(Trans)glycosidases"/>
    <property type="match status" value="1"/>
</dbReference>
<dbReference type="InterPro" id="IPR004199">
    <property type="entry name" value="B-gal_small/dom_5"/>
</dbReference>
<feature type="signal peptide" evidence="11">
    <location>
        <begin position="1"/>
        <end position="25"/>
    </location>
</feature>
<dbReference type="InterPro" id="IPR000421">
    <property type="entry name" value="FA58C"/>
</dbReference>
<dbReference type="InterPro" id="IPR006101">
    <property type="entry name" value="Glyco_hydro_2"/>
</dbReference>
<keyword evidence="11" id="KW-0732">Signal</keyword>
<dbReference type="InterPro" id="IPR008979">
    <property type="entry name" value="Galactose-bd-like_sf"/>
</dbReference>
<comment type="caution">
    <text evidence="13">The sequence shown here is derived from an EMBL/GenBank/DDBJ whole genome shotgun (WGS) entry which is preliminary data.</text>
</comment>
<dbReference type="Pfam" id="PF00703">
    <property type="entry name" value="Glyco_hydro_2"/>
    <property type="match status" value="1"/>
</dbReference>
<evidence type="ECO:0000256" key="3">
    <source>
        <dbReference type="ARBA" id="ARBA00007401"/>
    </source>
</evidence>
<comment type="cofactor">
    <cofactor evidence="2">
        <name>Ca(2+)</name>
        <dbReference type="ChEBI" id="CHEBI:29108"/>
    </cofactor>
</comment>
<dbReference type="PANTHER" id="PTHR46323:SF2">
    <property type="entry name" value="BETA-GALACTOSIDASE"/>
    <property type="match status" value="1"/>
</dbReference>
<feature type="chain" id="PRO_5047018347" description="Beta-galactosidase" evidence="11">
    <location>
        <begin position="26"/>
        <end position="1511"/>
    </location>
</feature>
<keyword evidence="7" id="KW-0106">Calcium</keyword>
<dbReference type="Gene3D" id="2.70.98.10">
    <property type="match status" value="1"/>
</dbReference>
<evidence type="ECO:0000256" key="5">
    <source>
        <dbReference type="ARBA" id="ARBA00012756"/>
    </source>
</evidence>
<dbReference type="Pfam" id="PF16353">
    <property type="entry name" value="LacZ_4"/>
    <property type="match status" value="1"/>
</dbReference>
<dbReference type="Pfam" id="PF02837">
    <property type="entry name" value="Glyco_hydro_2_N"/>
    <property type="match status" value="1"/>
</dbReference>
<organism evidence="13 14">
    <name type="scientific">Coprobacter tertius</name>
    <dbReference type="NCBI Taxonomy" id="2944915"/>
    <lineage>
        <taxon>Bacteria</taxon>
        <taxon>Pseudomonadati</taxon>
        <taxon>Bacteroidota</taxon>
        <taxon>Bacteroidia</taxon>
        <taxon>Bacteroidales</taxon>
        <taxon>Barnesiellaceae</taxon>
        <taxon>Coprobacter</taxon>
    </lineage>
</organism>
<dbReference type="InterPro" id="IPR006102">
    <property type="entry name" value="Ig-like_GH2"/>
</dbReference>
<dbReference type="SUPFAM" id="SSF74650">
    <property type="entry name" value="Galactose mutarotase-like"/>
    <property type="match status" value="1"/>
</dbReference>
<dbReference type="EC" id="3.2.1.23" evidence="5 10"/>
<dbReference type="PROSITE" id="PS50022">
    <property type="entry name" value="FA58C_3"/>
    <property type="match status" value="1"/>
</dbReference>
<evidence type="ECO:0000256" key="8">
    <source>
        <dbReference type="ARBA" id="ARBA00023295"/>
    </source>
</evidence>
<dbReference type="InterPro" id="IPR023230">
    <property type="entry name" value="Glyco_hydro_2_CS"/>
</dbReference>
<accession>A0ABT1MJX4</accession>
<evidence type="ECO:0000256" key="2">
    <source>
        <dbReference type="ARBA" id="ARBA00001913"/>
    </source>
</evidence>
<evidence type="ECO:0000256" key="11">
    <source>
        <dbReference type="SAM" id="SignalP"/>
    </source>
</evidence>
<dbReference type="PRINTS" id="PR00132">
    <property type="entry name" value="GLHYDRLASE2"/>
</dbReference>
<comment type="similarity">
    <text evidence="3 10">Belongs to the glycosyl hydrolase 2 family.</text>
</comment>